<dbReference type="HOGENOM" id="CLU_009736_5_2_0"/>
<dbReference type="Pfam" id="PF01368">
    <property type="entry name" value="DHH"/>
    <property type="match status" value="1"/>
</dbReference>
<keyword evidence="3" id="KW-0540">Nuclease</keyword>
<dbReference type="InterPro" id="IPR041122">
    <property type="entry name" value="RecJ_OB"/>
</dbReference>
<evidence type="ECO:0000313" key="10">
    <source>
        <dbReference type="EMBL" id="AEH46016.1"/>
    </source>
</evidence>
<feature type="domain" description="DHHA1" evidence="8">
    <location>
        <begin position="361"/>
        <end position="449"/>
    </location>
</feature>
<comment type="similarity">
    <text evidence="1">Belongs to the RecJ family.</text>
</comment>
<dbReference type="FunCoup" id="F8ADQ8">
    <property type="interactions" value="344"/>
</dbReference>
<dbReference type="InParanoid" id="F8ADQ8"/>
<dbReference type="PaxDb" id="667014-Thein_2168"/>
<keyword evidence="6" id="KW-0175">Coiled coil</keyword>
<evidence type="ECO:0000259" key="9">
    <source>
        <dbReference type="Pfam" id="PF17768"/>
    </source>
</evidence>
<protein>
    <recommendedName>
        <fullName evidence="2">Single-stranded-DNA-specific exonuclease RecJ</fullName>
    </recommendedName>
</protein>
<evidence type="ECO:0000313" key="11">
    <source>
        <dbReference type="Proteomes" id="UP000006793"/>
    </source>
</evidence>
<dbReference type="InterPro" id="IPR001667">
    <property type="entry name" value="DDH_dom"/>
</dbReference>
<dbReference type="InterPro" id="IPR004610">
    <property type="entry name" value="RecJ"/>
</dbReference>
<dbReference type="OrthoDB" id="9809852at2"/>
<dbReference type="KEGG" id="tid:Thein_2168"/>
<dbReference type="InterPro" id="IPR051673">
    <property type="entry name" value="SSDNA_exonuclease_RecJ"/>
</dbReference>
<dbReference type="Gene3D" id="3.10.310.30">
    <property type="match status" value="1"/>
</dbReference>
<dbReference type="eggNOG" id="COG0608">
    <property type="taxonomic scope" value="Bacteria"/>
</dbReference>
<dbReference type="InterPro" id="IPR038763">
    <property type="entry name" value="DHH_sf"/>
</dbReference>
<organism evidence="10 11">
    <name type="scientific">Thermodesulfatator indicus (strain DSM 15286 / JCM 11887 / CIR29812)</name>
    <dbReference type="NCBI Taxonomy" id="667014"/>
    <lineage>
        <taxon>Bacteria</taxon>
        <taxon>Pseudomonadati</taxon>
        <taxon>Thermodesulfobacteriota</taxon>
        <taxon>Thermodesulfobacteria</taxon>
        <taxon>Thermodesulfobacteriales</taxon>
        <taxon>Thermodesulfatatoraceae</taxon>
        <taxon>Thermodesulfatator</taxon>
    </lineage>
</organism>
<keyword evidence="5 10" id="KW-0269">Exonuclease</keyword>
<evidence type="ECO:0000256" key="4">
    <source>
        <dbReference type="ARBA" id="ARBA00022801"/>
    </source>
</evidence>
<reference evidence="10 11" key="2">
    <citation type="journal article" date="2012" name="Stand. Genomic Sci.">
        <title>Complete genome sequence of the thermophilic sulfate-reducing ocean bacterium Thermodesulfatator indicus type strain (CIR29812(T)).</title>
        <authorList>
            <person name="Anderson I."/>
            <person name="Saunders E."/>
            <person name="Lapidus A."/>
            <person name="Nolan M."/>
            <person name="Lucas S."/>
            <person name="Tice H."/>
            <person name="Del Rio T.G."/>
            <person name="Cheng J.F."/>
            <person name="Han C."/>
            <person name="Tapia R."/>
            <person name="Goodwin L.A."/>
            <person name="Pitluck S."/>
            <person name="Liolios K."/>
            <person name="Mavromatis K."/>
            <person name="Pagani I."/>
            <person name="Ivanova N."/>
            <person name="Mikhailova N."/>
            <person name="Pati A."/>
            <person name="Chen A."/>
            <person name="Palaniappan K."/>
            <person name="Land M."/>
            <person name="Hauser L."/>
            <person name="Jeffries C.D."/>
            <person name="Chang Y.J."/>
            <person name="Brambilla E.M."/>
            <person name="Rohde M."/>
            <person name="Spring S."/>
            <person name="Goker M."/>
            <person name="Detter J.C."/>
            <person name="Woyke T."/>
            <person name="Bristow J."/>
            <person name="Eisen J.A."/>
            <person name="Markowitz V."/>
            <person name="Hugenholtz P."/>
            <person name="Kyrpides N.C."/>
            <person name="Klenk H.P."/>
        </authorList>
    </citation>
    <scope>NUCLEOTIDE SEQUENCE [LARGE SCALE GENOMIC DNA]</scope>
    <source>
        <strain evidence="11">DSM 15286 / JCM 11887 / CIR29812</strain>
    </source>
</reference>
<evidence type="ECO:0000259" key="7">
    <source>
        <dbReference type="Pfam" id="PF01368"/>
    </source>
</evidence>
<dbReference type="GO" id="GO:0006281">
    <property type="term" value="P:DNA repair"/>
    <property type="evidence" value="ECO:0007669"/>
    <property type="project" value="InterPro"/>
</dbReference>
<dbReference type="STRING" id="667014.Thein_2168"/>
<sequence>MKKDPFWVVAPLNRELTLKLASELELPPLLIHILLTRGLNDPHEIYRHLNPKLSDFPDPFLLEDMEIAVKRLIKAIQTRENIAIYGDYDVDGTTGAAIVYLFLKELGLEPQVIFPHRERDGYGLHPHLVASLKEKGITLLISVDCGISAYEACQVAREKGLDVIITDHHEVPEKLPEALAVINPKRRENRYPFKELAGVGVAFALLRALRQRLYEEGFFSKSPPKLKSYLDLVALGTVADIVPLFGENRLIAWFGLEELKQSKRPGIKALKKLTGLENGRLDTNSIMFRLAPRINAAGRLKEAMLAFKLFITEDEEEAQNIAEELHQLNTKRQQIEDRILKEALSQIEKNLGFDRLSYVLASEDWPPGVIGIVASRLQETFYRPVILLSLKDGLARGSGRSIPEINLYQCLADCCQHLKAFGGHPAAAGLKILEKDIEAFAKEFEEIVKARLDGKIPKPRLQLDAWVRVKHILDPCFLENFMKLEPFGPGYPEPLFGLRNFQVRNISLVKEKHLKFFIWQEGVGLEAVAFRFGNSIPETIKALAGNLEITSFQGRNYLQLRIKDLKN</sequence>
<name>F8ADQ8_THEID</name>
<dbReference type="GO" id="GO:0008409">
    <property type="term" value="F:5'-3' exonuclease activity"/>
    <property type="evidence" value="ECO:0007669"/>
    <property type="project" value="InterPro"/>
</dbReference>
<evidence type="ECO:0000256" key="5">
    <source>
        <dbReference type="ARBA" id="ARBA00022839"/>
    </source>
</evidence>
<feature type="domain" description="DDH" evidence="7">
    <location>
        <begin position="81"/>
        <end position="237"/>
    </location>
</feature>
<dbReference type="SUPFAM" id="SSF64182">
    <property type="entry name" value="DHH phosphoesterases"/>
    <property type="match status" value="1"/>
</dbReference>
<evidence type="ECO:0000256" key="6">
    <source>
        <dbReference type="SAM" id="Coils"/>
    </source>
</evidence>
<feature type="coiled-coil region" evidence="6">
    <location>
        <begin position="311"/>
        <end position="338"/>
    </location>
</feature>
<dbReference type="RefSeq" id="WP_013908755.1">
    <property type="nucleotide sequence ID" value="NC_015681.1"/>
</dbReference>
<dbReference type="InterPro" id="IPR003156">
    <property type="entry name" value="DHHA1_dom"/>
</dbReference>
<evidence type="ECO:0000256" key="3">
    <source>
        <dbReference type="ARBA" id="ARBA00022722"/>
    </source>
</evidence>
<evidence type="ECO:0000259" key="8">
    <source>
        <dbReference type="Pfam" id="PF02272"/>
    </source>
</evidence>
<dbReference type="EMBL" id="CP002683">
    <property type="protein sequence ID" value="AEH46016.1"/>
    <property type="molecule type" value="Genomic_DNA"/>
</dbReference>
<evidence type="ECO:0000256" key="2">
    <source>
        <dbReference type="ARBA" id="ARBA00019841"/>
    </source>
</evidence>
<dbReference type="GO" id="GO:0003676">
    <property type="term" value="F:nucleic acid binding"/>
    <property type="evidence" value="ECO:0007669"/>
    <property type="project" value="InterPro"/>
</dbReference>
<keyword evidence="4" id="KW-0378">Hydrolase</keyword>
<dbReference type="GO" id="GO:0006310">
    <property type="term" value="P:DNA recombination"/>
    <property type="evidence" value="ECO:0007669"/>
    <property type="project" value="InterPro"/>
</dbReference>
<gene>
    <name evidence="10" type="ordered locus">Thein_2168</name>
</gene>
<dbReference type="Gene3D" id="3.90.1640.30">
    <property type="match status" value="1"/>
</dbReference>
<reference evidence="11" key="1">
    <citation type="submission" date="2011-04" db="EMBL/GenBank/DDBJ databases">
        <title>The complete genome of Thermodesulfatator indicus DSM 15286.</title>
        <authorList>
            <person name="Lucas S."/>
            <person name="Copeland A."/>
            <person name="Lapidus A."/>
            <person name="Bruce D."/>
            <person name="Goodwin L."/>
            <person name="Pitluck S."/>
            <person name="Peters L."/>
            <person name="Kyrpides N."/>
            <person name="Mavromatis K."/>
            <person name="Pagani I."/>
            <person name="Ivanova N."/>
            <person name="Saunders L."/>
            <person name="Detter J.C."/>
            <person name="Tapia R."/>
            <person name="Han C."/>
            <person name="Land M."/>
            <person name="Hauser L."/>
            <person name="Markowitz V."/>
            <person name="Cheng J.-F."/>
            <person name="Hugenholtz P."/>
            <person name="Woyke T."/>
            <person name="Wu D."/>
            <person name="Spring S."/>
            <person name="Schroeder M."/>
            <person name="Brambilla E."/>
            <person name="Klenk H.-P."/>
            <person name="Eisen J.A."/>
        </authorList>
    </citation>
    <scope>NUCLEOTIDE SEQUENCE [LARGE SCALE GENOMIC DNA]</scope>
    <source>
        <strain evidence="11">DSM 15286 / JCM 11887 / CIR29812</strain>
    </source>
</reference>
<keyword evidence="11" id="KW-1185">Reference proteome</keyword>
<dbReference type="PANTHER" id="PTHR30255:SF2">
    <property type="entry name" value="SINGLE-STRANDED-DNA-SPECIFIC EXONUCLEASE RECJ"/>
    <property type="match status" value="1"/>
</dbReference>
<dbReference type="Proteomes" id="UP000006793">
    <property type="component" value="Chromosome"/>
</dbReference>
<proteinExistence type="inferred from homology"/>
<dbReference type="Pfam" id="PF02272">
    <property type="entry name" value="DHHA1"/>
    <property type="match status" value="1"/>
</dbReference>
<dbReference type="Pfam" id="PF17768">
    <property type="entry name" value="RecJ_OB"/>
    <property type="match status" value="1"/>
</dbReference>
<dbReference type="AlphaFoldDB" id="F8ADQ8"/>
<dbReference type="NCBIfam" id="TIGR00644">
    <property type="entry name" value="recJ"/>
    <property type="match status" value="1"/>
</dbReference>
<dbReference type="PATRIC" id="fig|667014.3.peg.2228"/>
<evidence type="ECO:0000256" key="1">
    <source>
        <dbReference type="ARBA" id="ARBA00005915"/>
    </source>
</evidence>
<accession>F8ADQ8</accession>
<feature type="domain" description="RecJ OB" evidence="9">
    <location>
        <begin position="464"/>
        <end position="564"/>
    </location>
</feature>
<dbReference type="PANTHER" id="PTHR30255">
    <property type="entry name" value="SINGLE-STRANDED-DNA-SPECIFIC EXONUCLEASE RECJ"/>
    <property type="match status" value="1"/>
</dbReference>